<reference evidence="1 2" key="1">
    <citation type="submission" date="2024-06" db="EMBL/GenBank/DDBJ databases">
        <title>The Natural Products Discovery Center: Release of the First 8490 Sequenced Strains for Exploring Actinobacteria Biosynthetic Diversity.</title>
        <authorList>
            <person name="Kalkreuter E."/>
            <person name="Kautsar S.A."/>
            <person name="Yang D."/>
            <person name="Bader C.D."/>
            <person name="Teijaro C.N."/>
            <person name="Fluegel L."/>
            <person name="Davis C.M."/>
            <person name="Simpson J.R."/>
            <person name="Lauterbach L."/>
            <person name="Steele A.D."/>
            <person name="Gui C."/>
            <person name="Meng S."/>
            <person name="Li G."/>
            <person name="Viehrig K."/>
            <person name="Ye F."/>
            <person name="Su P."/>
            <person name="Kiefer A.F."/>
            <person name="Nichols A."/>
            <person name="Cepeda A.J."/>
            <person name="Yan W."/>
            <person name="Fan B."/>
            <person name="Jiang Y."/>
            <person name="Adhikari A."/>
            <person name="Zheng C.-J."/>
            <person name="Schuster L."/>
            <person name="Cowan T.M."/>
            <person name="Smanski M.J."/>
            <person name="Chevrette M.G."/>
            <person name="De Carvalho L.P.S."/>
            <person name="Shen B."/>
        </authorList>
    </citation>
    <scope>NUCLEOTIDE SEQUENCE [LARGE SCALE GENOMIC DNA]</scope>
    <source>
        <strain evidence="1 2">NPDC050403</strain>
    </source>
</reference>
<dbReference type="Gene3D" id="3.10.450.50">
    <property type="match status" value="1"/>
</dbReference>
<accession>A0ABV3FUQ4</accession>
<comment type="caution">
    <text evidence="1">The sequence shown here is derived from an EMBL/GenBank/DDBJ whole genome shotgun (WGS) entry which is preliminary data.</text>
</comment>
<name>A0ABV3FUQ4_9NOCA</name>
<keyword evidence="2" id="KW-1185">Reference proteome</keyword>
<gene>
    <name evidence="1" type="ORF">AB0I48_16480</name>
</gene>
<organism evidence="1 2">
    <name type="scientific">Nocardia aurea</name>
    <dbReference type="NCBI Taxonomy" id="2144174"/>
    <lineage>
        <taxon>Bacteria</taxon>
        <taxon>Bacillati</taxon>
        <taxon>Actinomycetota</taxon>
        <taxon>Actinomycetes</taxon>
        <taxon>Mycobacteriales</taxon>
        <taxon>Nocardiaceae</taxon>
        <taxon>Nocardia</taxon>
    </lineage>
</organism>
<dbReference type="SUPFAM" id="SSF54427">
    <property type="entry name" value="NTF2-like"/>
    <property type="match status" value="1"/>
</dbReference>
<evidence type="ECO:0000313" key="2">
    <source>
        <dbReference type="Proteomes" id="UP001551695"/>
    </source>
</evidence>
<evidence type="ECO:0008006" key="3">
    <source>
        <dbReference type="Google" id="ProtNLM"/>
    </source>
</evidence>
<dbReference type="RefSeq" id="WP_355082716.1">
    <property type="nucleotide sequence ID" value="NZ_JBEXKW010000001.1"/>
</dbReference>
<protein>
    <recommendedName>
        <fullName evidence="3">SnoaL-like domain-containing protein</fullName>
    </recommendedName>
</protein>
<dbReference type="InterPro" id="IPR032710">
    <property type="entry name" value="NTF2-like_dom_sf"/>
</dbReference>
<evidence type="ECO:0000313" key="1">
    <source>
        <dbReference type="EMBL" id="MEV0709157.1"/>
    </source>
</evidence>
<sequence length="153" mass="16377">MSVDPDLAEAITAMHSDLAEWIGSDAPPKVFDRFAHVLHEGFSAVTTVGQVVDRDTLLAGVWSARNLQPGLEIDITDIAGLVHGGGLSVVRFTAANRLGDVSSARRLATAVLVPGDFGYQLRTLHETNTPTTEIENPSVERIANSSRREESTG</sequence>
<dbReference type="EMBL" id="JBFAKC010000006">
    <property type="protein sequence ID" value="MEV0709157.1"/>
    <property type="molecule type" value="Genomic_DNA"/>
</dbReference>
<proteinExistence type="predicted"/>
<dbReference type="Proteomes" id="UP001551695">
    <property type="component" value="Unassembled WGS sequence"/>
</dbReference>